<sequence length="71" mass="7793">MAQRQLKNPKRKAALSPSLTRLVNLDEKSAVLSREDPLLCGFLLKLPPYFGRCSSGSGTSDHFLIKSSSET</sequence>
<name>A0AAV4MI19_CAEEX</name>
<reference evidence="1 2" key="1">
    <citation type="submission" date="2021-06" db="EMBL/GenBank/DDBJ databases">
        <title>Caerostris extrusa draft genome.</title>
        <authorList>
            <person name="Kono N."/>
            <person name="Arakawa K."/>
        </authorList>
    </citation>
    <scope>NUCLEOTIDE SEQUENCE [LARGE SCALE GENOMIC DNA]</scope>
</reference>
<dbReference type="Proteomes" id="UP001054945">
    <property type="component" value="Unassembled WGS sequence"/>
</dbReference>
<keyword evidence="2" id="KW-1185">Reference proteome</keyword>
<protein>
    <submittedName>
        <fullName evidence="1">Uncharacterized protein</fullName>
    </submittedName>
</protein>
<organism evidence="1 2">
    <name type="scientific">Caerostris extrusa</name>
    <name type="common">Bark spider</name>
    <name type="synonym">Caerostris bankana</name>
    <dbReference type="NCBI Taxonomy" id="172846"/>
    <lineage>
        <taxon>Eukaryota</taxon>
        <taxon>Metazoa</taxon>
        <taxon>Ecdysozoa</taxon>
        <taxon>Arthropoda</taxon>
        <taxon>Chelicerata</taxon>
        <taxon>Arachnida</taxon>
        <taxon>Araneae</taxon>
        <taxon>Araneomorphae</taxon>
        <taxon>Entelegynae</taxon>
        <taxon>Araneoidea</taxon>
        <taxon>Araneidae</taxon>
        <taxon>Caerostris</taxon>
    </lineage>
</organism>
<proteinExistence type="predicted"/>
<gene>
    <name evidence="1" type="ORF">CEXT_659971</name>
</gene>
<evidence type="ECO:0000313" key="2">
    <source>
        <dbReference type="Proteomes" id="UP001054945"/>
    </source>
</evidence>
<dbReference type="EMBL" id="BPLR01019740">
    <property type="protein sequence ID" value="GIX71277.1"/>
    <property type="molecule type" value="Genomic_DNA"/>
</dbReference>
<dbReference type="AlphaFoldDB" id="A0AAV4MI19"/>
<evidence type="ECO:0000313" key="1">
    <source>
        <dbReference type="EMBL" id="GIX71277.1"/>
    </source>
</evidence>
<comment type="caution">
    <text evidence="1">The sequence shown here is derived from an EMBL/GenBank/DDBJ whole genome shotgun (WGS) entry which is preliminary data.</text>
</comment>
<accession>A0AAV4MI19</accession>